<dbReference type="InterPro" id="IPR036397">
    <property type="entry name" value="RNaseH_sf"/>
</dbReference>
<dbReference type="GO" id="GO:0003676">
    <property type="term" value="F:nucleic acid binding"/>
    <property type="evidence" value="ECO:0007669"/>
    <property type="project" value="InterPro"/>
</dbReference>
<dbReference type="Ensembl" id="ENSAMXT00000051148.1">
    <property type="protein sequence ID" value="ENSAMXP00000043760.1"/>
    <property type="gene ID" value="ENSAMXG00000033462.1"/>
</dbReference>
<reference evidence="2" key="1">
    <citation type="submission" date="2013-03" db="EMBL/GenBank/DDBJ databases">
        <authorList>
            <person name="Jeffery W."/>
            <person name="Warren W."/>
            <person name="Wilson R.K."/>
        </authorList>
    </citation>
    <scope>NUCLEOTIDE SEQUENCE</scope>
    <source>
        <strain evidence="2">female</strain>
    </source>
</reference>
<dbReference type="Gene3D" id="3.30.420.10">
    <property type="entry name" value="Ribonuclease H-like superfamily/Ribonuclease H"/>
    <property type="match status" value="1"/>
</dbReference>
<evidence type="ECO:0000313" key="2">
    <source>
        <dbReference type="Proteomes" id="UP000018467"/>
    </source>
</evidence>
<proteinExistence type="predicted"/>
<dbReference type="AlphaFoldDB" id="A0A3B1JPK4"/>
<reference evidence="1" key="4">
    <citation type="submission" date="2025-09" db="UniProtKB">
        <authorList>
            <consortium name="Ensembl"/>
        </authorList>
    </citation>
    <scope>IDENTIFICATION</scope>
</reference>
<dbReference type="InParanoid" id="A0A3B1JPK4"/>
<evidence type="ECO:0000313" key="1">
    <source>
        <dbReference type="Ensembl" id="ENSAMXP00000043760.1"/>
    </source>
</evidence>
<protein>
    <recommendedName>
        <fullName evidence="3">Tc1-like transposase DDE domain-containing protein</fullName>
    </recommendedName>
</protein>
<organism evidence="1 2">
    <name type="scientific">Astyanax mexicanus</name>
    <name type="common">Blind cave fish</name>
    <name type="synonym">Astyanax fasciatus mexicanus</name>
    <dbReference type="NCBI Taxonomy" id="7994"/>
    <lineage>
        <taxon>Eukaryota</taxon>
        <taxon>Metazoa</taxon>
        <taxon>Chordata</taxon>
        <taxon>Craniata</taxon>
        <taxon>Vertebrata</taxon>
        <taxon>Euteleostomi</taxon>
        <taxon>Actinopterygii</taxon>
        <taxon>Neopterygii</taxon>
        <taxon>Teleostei</taxon>
        <taxon>Ostariophysi</taxon>
        <taxon>Characiformes</taxon>
        <taxon>Characoidei</taxon>
        <taxon>Acestrorhamphidae</taxon>
        <taxon>Acestrorhamphinae</taxon>
        <taxon>Astyanax</taxon>
    </lineage>
</organism>
<keyword evidence="2" id="KW-1185">Reference proteome</keyword>
<accession>A0A3B1JPK4</accession>
<sequence length="75" mass="8393">MFSSSAFLQHDNARPHTAAFLRAFPEDTDTKPCPAASPDQSLVENVWDSIGRSINLLTLHPYHTQSTGTVCEYWN</sequence>
<evidence type="ECO:0008006" key="3">
    <source>
        <dbReference type="Google" id="ProtNLM"/>
    </source>
</evidence>
<reference evidence="2" key="2">
    <citation type="journal article" date="2014" name="Nat. Commun.">
        <title>The cavefish genome reveals candidate genes for eye loss.</title>
        <authorList>
            <person name="McGaugh S.E."/>
            <person name="Gross J.B."/>
            <person name="Aken B."/>
            <person name="Blin M."/>
            <person name="Borowsky R."/>
            <person name="Chalopin D."/>
            <person name="Hinaux H."/>
            <person name="Jeffery W.R."/>
            <person name="Keene A."/>
            <person name="Ma L."/>
            <person name="Minx P."/>
            <person name="Murphy D."/>
            <person name="O'Quin K.E."/>
            <person name="Retaux S."/>
            <person name="Rohner N."/>
            <person name="Searle S.M."/>
            <person name="Stahl B.A."/>
            <person name="Tabin C."/>
            <person name="Volff J.N."/>
            <person name="Yoshizawa M."/>
            <person name="Warren W.C."/>
        </authorList>
    </citation>
    <scope>NUCLEOTIDE SEQUENCE [LARGE SCALE GENOMIC DNA]</scope>
    <source>
        <strain evidence="2">female</strain>
    </source>
</reference>
<dbReference type="Proteomes" id="UP000018467">
    <property type="component" value="Unassembled WGS sequence"/>
</dbReference>
<reference evidence="1" key="3">
    <citation type="submission" date="2025-08" db="UniProtKB">
        <authorList>
            <consortium name="Ensembl"/>
        </authorList>
    </citation>
    <scope>IDENTIFICATION</scope>
</reference>
<name>A0A3B1JPK4_ASTMX</name>